<organism evidence="5 6">
    <name type="scientific">Melghirimyces thermohalophilus</name>
    <dbReference type="NCBI Taxonomy" id="1236220"/>
    <lineage>
        <taxon>Bacteria</taxon>
        <taxon>Bacillati</taxon>
        <taxon>Bacillota</taxon>
        <taxon>Bacilli</taxon>
        <taxon>Bacillales</taxon>
        <taxon>Thermoactinomycetaceae</taxon>
        <taxon>Melghirimyces</taxon>
    </lineage>
</organism>
<dbReference type="GO" id="GO:0003677">
    <property type="term" value="F:DNA binding"/>
    <property type="evidence" value="ECO:0007669"/>
    <property type="project" value="UniProtKB-KW"/>
</dbReference>
<evidence type="ECO:0000259" key="4">
    <source>
        <dbReference type="PROSITE" id="PS51000"/>
    </source>
</evidence>
<dbReference type="STRING" id="1236220.SAMN04488112_12815"/>
<dbReference type="InterPro" id="IPR014036">
    <property type="entry name" value="DeoR-like_C"/>
</dbReference>
<evidence type="ECO:0000313" key="6">
    <source>
        <dbReference type="Proteomes" id="UP000199387"/>
    </source>
</evidence>
<dbReference type="SUPFAM" id="SSF46785">
    <property type="entry name" value="Winged helix' DNA-binding domain"/>
    <property type="match status" value="1"/>
</dbReference>
<keyword evidence="3" id="KW-0804">Transcription</keyword>
<dbReference type="Gene3D" id="3.40.50.1360">
    <property type="match status" value="1"/>
</dbReference>
<dbReference type="SMART" id="SM01134">
    <property type="entry name" value="DeoRC"/>
    <property type="match status" value="1"/>
</dbReference>
<dbReference type="InterPro" id="IPR018356">
    <property type="entry name" value="Tscrpt_reg_HTH_DeoR_CS"/>
</dbReference>
<dbReference type="InterPro" id="IPR001034">
    <property type="entry name" value="DeoR_HTH"/>
</dbReference>
<evidence type="ECO:0000256" key="2">
    <source>
        <dbReference type="ARBA" id="ARBA00023125"/>
    </source>
</evidence>
<dbReference type="PANTHER" id="PTHR30363">
    <property type="entry name" value="HTH-TYPE TRANSCRIPTIONAL REGULATOR SRLR-RELATED"/>
    <property type="match status" value="1"/>
</dbReference>
<dbReference type="RefSeq" id="WP_091573053.1">
    <property type="nucleotide sequence ID" value="NZ_FMZA01000028.1"/>
</dbReference>
<evidence type="ECO:0000313" key="5">
    <source>
        <dbReference type="EMBL" id="SDD03391.1"/>
    </source>
</evidence>
<dbReference type="InterPro" id="IPR036388">
    <property type="entry name" value="WH-like_DNA-bd_sf"/>
</dbReference>
<dbReference type="AlphaFoldDB" id="A0A1G6RG22"/>
<proteinExistence type="predicted"/>
<evidence type="ECO:0000256" key="3">
    <source>
        <dbReference type="ARBA" id="ARBA00023163"/>
    </source>
</evidence>
<feature type="domain" description="HTH deoR-type" evidence="4">
    <location>
        <begin position="3"/>
        <end position="58"/>
    </location>
</feature>
<dbReference type="SUPFAM" id="SSF100950">
    <property type="entry name" value="NagB/RpiA/CoA transferase-like"/>
    <property type="match status" value="1"/>
</dbReference>
<dbReference type="InterPro" id="IPR037171">
    <property type="entry name" value="NagB/RpiA_transferase-like"/>
</dbReference>
<keyword evidence="2" id="KW-0238">DNA-binding</keyword>
<name>A0A1G6RG22_9BACL</name>
<reference evidence="5 6" key="1">
    <citation type="submission" date="2016-10" db="EMBL/GenBank/DDBJ databases">
        <authorList>
            <person name="de Groot N.N."/>
        </authorList>
    </citation>
    <scope>NUCLEOTIDE SEQUENCE [LARGE SCALE GENOMIC DNA]</scope>
    <source>
        <strain evidence="5 6">DSM 45514</strain>
    </source>
</reference>
<keyword evidence="1" id="KW-0805">Transcription regulation</keyword>
<gene>
    <name evidence="5" type="ORF">SAMN04488112_12815</name>
</gene>
<dbReference type="InterPro" id="IPR036390">
    <property type="entry name" value="WH_DNA-bd_sf"/>
</dbReference>
<dbReference type="PRINTS" id="PR00037">
    <property type="entry name" value="HTHLACR"/>
</dbReference>
<evidence type="ECO:0000256" key="1">
    <source>
        <dbReference type="ARBA" id="ARBA00023015"/>
    </source>
</evidence>
<dbReference type="Pfam" id="PF00455">
    <property type="entry name" value="DeoRC"/>
    <property type="match status" value="1"/>
</dbReference>
<dbReference type="PROSITE" id="PS51000">
    <property type="entry name" value="HTH_DEOR_2"/>
    <property type="match status" value="1"/>
</dbReference>
<keyword evidence="6" id="KW-1185">Reference proteome</keyword>
<dbReference type="PROSITE" id="PS00894">
    <property type="entry name" value="HTH_DEOR_1"/>
    <property type="match status" value="1"/>
</dbReference>
<dbReference type="Proteomes" id="UP000199387">
    <property type="component" value="Unassembled WGS sequence"/>
</dbReference>
<dbReference type="GO" id="GO:0003700">
    <property type="term" value="F:DNA-binding transcription factor activity"/>
    <property type="evidence" value="ECO:0007669"/>
    <property type="project" value="InterPro"/>
</dbReference>
<dbReference type="SMART" id="SM00420">
    <property type="entry name" value="HTH_DEOR"/>
    <property type="match status" value="1"/>
</dbReference>
<dbReference type="Gene3D" id="1.10.10.10">
    <property type="entry name" value="Winged helix-like DNA-binding domain superfamily/Winged helix DNA-binding domain"/>
    <property type="match status" value="1"/>
</dbReference>
<dbReference type="EMBL" id="FMZA01000028">
    <property type="protein sequence ID" value="SDD03391.1"/>
    <property type="molecule type" value="Genomic_DNA"/>
</dbReference>
<dbReference type="PANTHER" id="PTHR30363:SF44">
    <property type="entry name" value="AGA OPERON TRANSCRIPTIONAL REPRESSOR-RELATED"/>
    <property type="match status" value="1"/>
</dbReference>
<dbReference type="InterPro" id="IPR050313">
    <property type="entry name" value="Carb_Metab_HTH_regulators"/>
</dbReference>
<dbReference type="Pfam" id="PF08220">
    <property type="entry name" value="HTH_DeoR"/>
    <property type="match status" value="1"/>
</dbReference>
<accession>A0A1G6RG22</accession>
<protein>
    <submittedName>
        <fullName evidence="5">Transcriptional regulator, DeoR family</fullName>
    </submittedName>
</protein>
<dbReference type="OrthoDB" id="9797223at2"/>
<sequence>MFTEERQQQMLQYVQERQRAAVSELSETFGVSEATVRRDLKELEEAGLLRRTHGGAITREAVGVEPSFLEKRDRFADEKQRIAKEAACLIEKNEIVLLDSGTTTYQLAKLLKRRSPLTIVTNSHQILQELQWAEHLELISTGGTVRRETLSLVGPLAERGLSMMKVDKLFLGTNGLHPEEGVTTPHLLEAQVKQAMIRSAKEVVLLCDHSKLNKTTFAKVCPLSAIDTLITDRGISADLLDQIKNDGTDVILA</sequence>